<dbReference type="EMBL" id="CP002403">
    <property type="protein sequence ID" value="ADU23455.1"/>
    <property type="molecule type" value="Genomic_DNA"/>
</dbReference>
<accession>E6UDJ4</accession>
<name>E6UDJ4_RUMA7</name>
<dbReference type="RefSeq" id="WP_013499564.1">
    <property type="nucleotide sequence ID" value="NC_014833.1"/>
</dbReference>
<dbReference type="AlphaFoldDB" id="E6UDJ4"/>
<evidence type="ECO:0000313" key="2">
    <source>
        <dbReference type="Proteomes" id="UP000006919"/>
    </source>
</evidence>
<protein>
    <submittedName>
        <fullName evidence="1">Uncharacterized protein</fullName>
    </submittedName>
</protein>
<organism evidence="1 2">
    <name type="scientific">Ruminococcus albus (strain ATCC 27210 / DSM 20455 / JCM 14654 / NCDO 2250 / 7)</name>
    <dbReference type="NCBI Taxonomy" id="697329"/>
    <lineage>
        <taxon>Bacteria</taxon>
        <taxon>Bacillati</taxon>
        <taxon>Bacillota</taxon>
        <taxon>Clostridia</taxon>
        <taxon>Eubacteriales</taxon>
        <taxon>Oscillospiraceae</taxon>
        <taxon>Ruminococcus</taxon>
    </lineage>
</organism>
<gene>
    <name evidence="1" type="ordered locus">Rumal_2989</name>
</gene>
<dbReference type="Proteomes" id="UP000006919">
    <property type="component" value="Chromosome"/>
</dbReference>
<reference evidence="1 2" key="1">
    <citation type="journal article" date="2011" name="J. Bacteriol.">
        <title>Complete genome of the cellulolytic ruminal bacterium Ruminococcus albus 7.</title>
        <authorList>
            <person name="Suen G."/>
            <person name="Stevenson D.M."/>
            <person name="Bruce D.C."/>
            <person name="Chertkov O."/>
            <person name="Copeland A."/>
            <person name="Cheng J.F."/>
            <person name="Detter C."/>
            <person name="Detter J.C."/>
            <person name="Goodwin L.A."/>
            <person name="Han C.S."/>
            <person name="Hauser L.J."/>
            <person name="Ivanova N.N."/>
            <person name="Kyrpides N.C."/>
            <person name="Land M.L."/>
            <person name="Lapidus A."/>
            <person name="Lucas S."/>
            <person name="Ovchinnikova G."/>
            <person name="Pitluck S."/>
            <person name="Tapia R."/>
            <person name="Woyke T."/>
            <person name="Boyum J."/>
            <person name="Mead D."/>
            <person name="Weimer P.J."/>
        </authorList>
    </citation>
    <scope>NUCLEOTIDE SEQUENCE [LARGE SCALE GENOMIC DNA]</scope>
    <source>
        <strain evidence="2">ATCC 27210 / DSM 20455 / JCM 14654 / NCDO 2250 / 7</strain>
    </source>
</reference>
<dbReference type="STRING" id="697329.Rumal_2989"/>
<dbReference type="HOGENOM" id="CLU_3011563_0_0_9"/>
<evidence type="ECO:0000313" key="1">
    <source>
        <dbReference type="EMBL" id="ADU23455.1"/>
    </source>
</evidence>
<proteinExistence type="predicted"/>
<dbReference type="KEGG" id="ral:Rumal_2989"/>
<sequence precursor="true">MKKLKKYAKTILQILLVLAAVLLIWSLALRAAKPKSSTSLMDPPFSMWRLTPNVRK</sequence>